<keyword evidence="4" id="KW-1185">Reference proteome</keyword>
<protein>
    <submittedName>
        <fullName evidence="3">Integral membrane protein (TIGR02206 family)</fullName>
    </submittedName>
</protein>
<evidence type="ECO:0000256" key="2">
    <source>
        <dbReference type="SAM" id="Phobius"/>
    </source>
</evidence>
<feature type="transmembrane region" description="Helical" evidence="2">
    <location>
        <begin position="136"/>
        <end position="158"/>
    </location>
</feature>
<reference evidence="3 4" key="1">
    <citation type="submission" date="2021-03" db="EMBL/GenBank/DDBJ databases">
        <title>Sequencing the genomes of 1000 actinobacteria strains.</title>
        <authorList>
            <person name="Klenk H.-P."/>
        </authorList>
    </citation>
    <scope>NUCLEOTIDE SEQUENCE [LARGE SCALE GENOMIC DNA]</scope>
    <source>
        <strain evidence="3 4">DSM 12544</strain>
    </source>
</reference>
<feature type="region of interest" description="Disordered" evidence="1">
    <location>
        <begin position="243"/>
        <end position="267"/>
    </location>
</feature>
<feature type="transmembrane region" description="Helical" evidence="2">
    <location>
        <begin position="20"/>
        <end position="41"/>
    </location>
</feature>
<dbReference type="EMBL" id="JAGINX010000001">
    <property type="protein sequence ID" value="MBP2317114.1"/>
    <property type="molecule type" value="Genomic_DNA"/>
</dbReference>
<dbReference type="InterPro" id="IPR011737">
    <property type="entry name" value="CHP02206_TP0381"/>
</dbReference>
<feature type="transmembrane region" description="Helical" evidence="2">
    <location>
        <begin position="170"/>
        <end position="195"/>
    </location>
</feature>
<keyword evidence="2" id="KW-1133">Transmembrane helix</keyword>
<accession>A0ABS4SY36</accession>
<comment type="caution">
    <text evidence="3">The sequence shown here is derived from an EMBL/GenBank/DDBJ whole genome shotgun (WGS) entry which is preliminary data.</text>
</comment>
<keyword evidence="2" id="KW-0472">Membrane</keyword>
<sequence length="267" mass="29087">MGSAFTLAHLGLLEASGPFGGTHLLLLGLTGVLGVAVVWGLRRIRGTRAETLTLQLAGWTLLAASAFYVVWYTTPERWVLSESLPLHYSDILRFLTGVALITRRWWAVAIAYLWGLTLNVQAMVTPHHTMLDHASVITVFYWVLHIAVLLAAVGLIWGCGHRVDWRGFGVAYGTALAWAAVLVPLNAALGTNYGFVNEPPDGASLIDLLGPWPTYLIWLVLLVGAVWALMTWPWVRGGRSWNAGDGPRTPMTQKTPRPGARGSSSNL</sequence>
<gene>
    <name evidence="3" type="ORF">JOF45_000133</name>
</gene>
<evidence type="ECO:0000313" key="4">
    <source>
        <dbReference type="Proteomes" id="UP001519331"/>
    </source>
</evidence>
<name>A0ABS4SY36_9MICC</name>
<dbReference type="Pfam" id="PF14808">
    <property type="entry name" value="TMEM164"/>
    <property type="match status" value="1"/>
</dbReference>
<organism evidence="3 4">
    <name type="scientific">Nesterenkonia lacusekhoensis</name>
    <dbReference type="NCBI Taxonomy" id="150832"/>
    <lineage>
        <taxon>Bacteria</taxon>
        <taxon>Bacillati</taxon>
        <taxon>Actinomycetota</taxon>
        <taxon>Actinomycetes</taxon>
        <taxon>Micrococcales</taxon>
        <taxon>Micrococcaceae</taxon>
        <taxon>Nesterenkonia</taxon>
    </lineage>
</organism>
<proteinExistence type="predicted"/>
<evidence type="ECO:0000313" key="3">
    <source>
        <dbReference type="EMBL" id="MBP2317114.1"/>
    </source>
</evidence>
<dbReference type="NCBIfam" id="TIGR02206">
    <property type="entry name" value="intg_mem_TP0381"/>
    <property type="match status" value="1"/>
</dbReference>
<feature type="transmembrane region" description="Helical" evidence="2">
    <location>
        <begin position="53"/>
        <end position="72"/>
    </location>
</feature>
<dbReference type="Proteomes" id="UP001519331">
    <property type="component" value="Unassembled WGS sequence"/>
</dbReference>
<dbReference type="RefSeq" id="WP_210047334.1">
    <property type="nucleotide sequence ID" value="NZ_JAGINX010000001.1"/>
</dbReference>
<feature type="transmembrane region" description="Helical" evidence="2">
    <location>
        <begin position="215"/>
        <end position="235"/>
    </location>
</feature>
<keyword evidence="2" id="KW-0812">Transmembrane</keyword>
<evidence type="ECO:0000256" key="1">
    <source>
        <dbReference type="SAM" id="MobiDB-lite"/>
    </source>
</evidence>